<protein>
    <submittedName>
        <fullName evidence="1">1,2-phenylacetyl-CoA epoxidase subunit PaaC</fullName>
        <ecNumber evidence="1">1.14.13.149</ecNumber>
    </submittedName>
</protein>
<comment type="caution">
    <text evidence="1">The sequence shown here is derived from an EMBL/GenBank/DDBJ whole genome shotgun (WGS) entry which is preliminary data.</text>
</comment>
<dbReference type="PANTHER" id="PTHR30458">
    <property type="entry name" value="PHENYLACETIC ACID DEGRADATION PROTEIN PAA"/>
    <property type="match status" value="1"/>
</dbReference>
<reference evidence="2" key="1">
    <citation type="journal article" date="2019" name="Int. J. Syst. Evol. Microbiol.">
        <title>The Global Catalogue of Microorganisms (GCM) 10K type strain sequencing project: providing services to taxonomists for standard genome sequencing and annotation.</title>
        <authorList>
            <consortium name="The Broad Institute Genomics Platform"/>
            <consortium name="The Broad Institute Genome Sequencing Center for Infectious Disease"/>
            <person name="Wu L."/>
            <person name="Ma J."/>
        </authorList>
    </citation>
    <scope>NUCLEOTIDE SEQUENCE [LARGE SCALE GENOMIC DNA]</scope>
    <source>
        <strain evidence="2">LMG 24813</strain>
    </source>
</reference>
<dbReference type="GO" id="GO:0097266">
    <property type="term" value="F:phenylacetyl-CoA 1,2-epoxidase activity"/>
    <property type="evidence" value="ECO:0007669"/>
    <property type="project" value="UniProtKB-EC"/>
</dbReference>
<dbReference type="InterPro" id="IPR012347">
    <property type="entry name" value="Ferritin-like"/>
</dbReference>
<sequence length="254" mass="28279">MDRSLFQYALRMGDTTLILSQRLAQWCGHGPALEEDLALTNLSLDLLGQARLWLTLAGEVEGAGRDEDRLAYLRDAPDYRNYLLAERPNGHYGDTIARQFLFDVWHYFLLQGLSGSADERVAAIAAKSLKEVTYHARRSADLVVRLGDGTELSHGRMQAALDEIWFYVGELFVDDDVVADLAGRGIAVSHEALWPAWHEHVAAVLQEATLRLPDAADARHPAYQGGPSGRHTEALGYILAEMQHLQRTYPGASW</sequence>
<dbReference type="NCBIfam" id="TIGR02158">
    <property type="entry name" value="PA_CoA_Oxy3"/>
    <property type="match status" value="1"/>
</dbReference>
<dbReference type="Gene3D" id="1.20.1260.10">
    <property type="match status" value="1"/>
</dbReference>
<dbReference type="EC" id="1.14.13.149" evidence="1"/>
<dbReference type="InterPro" id="IPR011882">
    <property type="entry name" value="PaaC"/>
</dbReference>
<dbReference type="RefSeq" id="WP_246600256.1">
    <property type="nucleotide sequence ID" value="NZ_JAHTBN010000001.1"/>
</dbReference>
<dbReference type="InterPro" id="IPR009078">
    <property type="entry name" value="Ferritin-like_SF"/>
</dbReference>
<dbReference type="InterPro" id="IPR007814">
    <property type="entry name" value="PaaA_PaaC"/>
</dbReference>
<dbReference type="EMBL" id="JBHSBV010000001">
    <property type="protein sequence ID" value="MFC4199322.1"/>
    <property type="molecule type" value="Genomic_DNA"/>
</dbReference>
<gene>
    <name evidence="1" type="primary">paaC</name>
    <name evidence="1" type="ORF">ACFOY1_00015</name>
</gene>
<organism evidence="1 2">
    <name type="scientific">Candidimonas humi</name>
    <dbReference type="NCBI Taxonomy" id="683355"/>
    <lineage>
        <taxon>Bacteria</taxon>
        <taxon>Pseudomonadati</taxon>
        <taxon>Pseudomonadota</taxon>
        <taxon>Betaproteobacteria</taxon>
        <taxon>Burkholderiales</taxon>
        <taxon>Alcaligenaceae</taxon>
        <taxon>Candidimonas</taxon>
    </lineage>
</organism>
<dbReference type="SUPFAM" id="SSF47240">
    <property type="entry name" value="Ferritin-like"/>
    <property type="match status" value="1"/>
</dbReference>
<dbReference type="Pfam" id="PF05138">
    <property type="entry name" value="PaaA_PaaC"/>
    <property type="match status" value="1"/>
</dbReference>
<proteinExistence type="predicted"/>
<dbReference type="Proteomes" id="UP001595848">
    <property type="component" value="Unassembled WGS sequence"/>
</dbReference>
<dbReference type="InterPro" id="IPR052703">
    <property type="entry name" value="Aromatic_CoA_ox/epox"/>
</dbReference>
<dbReference type="PANTHER" id="PTHR30458:SF0">
    <property type="entry name" value="1,2-PHENYLACETYL-COA EPOXIDASE, SUBUNIT C"/>
    <property type="match status" value="1"/>
</dbReference>
<evidence type="ECO:0000313" key="1">
    <source>
        <dbReference type="EMBL" id="MFC4199322.1"/>
    </source>
</evidence>
<keyword evidence="2" id="KW-1185">Reference proteome</keyword>
<name>A0ABV8NSV9_9BURK</name>
<keyword evidence="1" id="KW-0560">Oxidoreductase</keyword>
<accession>A0ABV8NSV9</accession>
<dbReference type="PIRSF" id="PIRSF037834">
    <property type="entry name" value="PA_CoA_Oase3"/>
    <property type="match status" value="1"/>
</dbReference>
<evidence type="ECO:0000313" key="2">
    <source>
        <dbReference type="Proteomes" id="UP001595848"/>
    </source>
</evidence>